<dbReference type="InterPro" id="IPR042044">
    <property type="entry name" value="EXOC6PINT-1/Sec15/Tip20_C_dom2"/>
</dbReference>
<dbReference type="AlphaFoldDB" id="A0A9P6B8C5"/>
<name>A0A9P6B8C5_9AGAM</name>
<dbReference type="GO" id="GO:0060628">
    <property type="term" value="P:regulation of ER to Golgi vesicle-mediated transport"/>
    <property type="evidence" value="ECO:0007669"/>
    <property type="project" value="TreeGrafter"/>
</dbReference>
<dbReference type="PROSITE" id="PS51386">
    <property type="entry name" value="RINT1_TIP20"/>
    <property type="match status" value="1"/>
</dbReference>
<keyword evidence="2" id="KW-1185">Reference proteome</keyword>
<comment type="caution">
    <text evidence="1">The sequence shown here is derived from an EMBL/GenBank/DDBJ whole genome shotgun (WGS) entry which is preliminary data.</text>
</comment>
<accession>A0A9P6B8C5</accession>
<evidence type="ECO:0000313" key="2">
    <source>
        <dbReference type="Proteomes" id="UP000886523"/>
    </source>
</evidence>
<proteinExistence type="predicted"/>
<dbReference type="OrthoDB" id="407410at2759"/>
<sequence>MQVLQPPTVNTGLSHDRALDFLDSKYRLIESLTDLQHVVDEAKRNRDVLHQQATDSAADLDSHVNNALSTARGLLVSAREASLARHTVADDLASLTDELVSVTSRHGTNAQQPLLEDLEGFHKKLEELEIAQTYVQIIQRATQLRESALREFNALRVASPSFPQSSLAQYVTLQDFVSSVVTTVQKIQAPDESTELKLVEFLCSLRNRTWKDIRQTLSSNLLASAEQIKWPMKIEYHSLPAAERGAFENALSDLLRLQEFDKAETGDTADSKPGLYPLQSLVAPIAARFKFHFDGERPTNRLDKPEWYFTHILNIVHEHRSFMETVIQPLVNKSSYSSINVLHEFINLLLPIVSRKIRRTVPPLLPHPSLLAHTVYQTLVFDGCLRDEGFSLKGTSSALATDHKTSLTSPENQKDWEGLSEVILGRKEWFDAWRDGEQKFADDTFNDIISSPGAWLLVDDGEGHSSSDKGEEVRPTSSARRVKALIEQVTDRYQPLPRFAHRAQFLITIQIPILESYYGRISSSLDAYETLSSSFMRVVPGALAGQAGAGVDTRRLTSGTEGLERLLKAFVSARWIRDAMEAWGEEVFFLELWAEINEKSALRARTSAHPSLPSTENLREGTLVDGTLFDELIEQYSKLAGRAEDIMIKQVCYEIEGDLKPYFSSPWEVDTDDSSQTIPSALLRPLSSLSSSLKFFTTSSLPADFVTTAYKRVVGTLTAHFIQRLVHHRAKGRFTSAFGKQFASNCRLWVEASQMALVSPGLELREGSNRRIKIRRPEAAWAKLVDATTLLSVEEAEFPDVLQAVFEGGPDKYSTLSEALGLSGILSRAEAQDILRARAEAPRR</sequence>
<evidence type="ECO:0000313" key="1">
    <source>
        <dbReference type="EMBL" id="KAF9519649.1"/>
    </source>
</evidence>
<dbReference type="GO" id="GO:0006888">
    <property type="term" value="P:endoplasmic reticulum to Golgi vesicle-mediated transport"/>
    <property type="evidence" value="ECO:0007669"/>
    <property type="project" value="InterPro"/>
</dbReference>
<dbReference type="InterPro" id="IPR042042">
    <property type="entry name" value="Tip20p_domB"/>
</dbReference>
<dbReference type="EMBL" id="MU128916">
    <property type="protein sequence ID" value="KAF9519649.1"/>
    <property type="molecule type" value="Genomic_DNA"/>
</dbReference>
<dbReference type="Gene3D" id="1.20.58.670">
    <property type="entry name" value="Dsl1p vesicle tethering complex, Tip20p subunit, domain D"/>
    <property type="match status" value="1"/>
</dbReference>
<organism evidence="1 2">
    <name type="scientific">Hydnum rufescens UP504</name>
    <dbReference type="NCBI Taxonomy" id="1448309"/>
    <lineage>
        <taxon>Eukaryota</taxon>
        <taxon>Fungi</taxon>
        <taxon>Dikarya</taxon>
        <taxon>Basidiomycota</taxon>
        <taxon>Agaricomycotina</taxon>
        <taxon>Agaricomycetes</taxon>
        <taxon>Cantharellales</taxon>
        <taxon>Hydnaceae</taxon>
        <taxon>Hydnum</taxon>
    </lineage>
</organism>
<dbReference type="GO" id="GO:0006890">
    <property type="term" value="P:retrograde vesicle-mediated transport, Golgi to endoplasmic reticulum"/>
    <property type="evidence" value="ECO:0007669"/>
    <property type="project" value="InterPro"/>
</dbReference>
<reference evidence="1" key="1">
    <citation type="journal article" date="2020" name="Nat. Commun.">
        <title>Large-scale genome sequencing of mycorrhizal fungi provides insights into the early evolution of symbiotic traits.</title>
        <authorList>
            <person name="Miyauchi S."/>
            <person name="Kiss E."/>
            <person name="Kuo A."/>
            <person name="Drula E."/>
            <person name="Kohler A."/>
            <person name="Sanchez-Garcia M."/>
            <person name="Morin E."/>
            <person name="Andreopoulos B."/>
            <person name="Barry K.W."/>
            <person name="Bonito G."/>
            <person name="Buee M."/>
            <person name="Carver A."/>
            <person name="Chen C."/>
            <person name="Cichocki N."/>
            <person name="Clum A."/>
            <person name="Culley D."/>
            <person name="Crous P.W."/>
            <person name="Fauchery L."/>
            <person name="Girlanda M."/>
            <person name="Hayes R.D."/>
            <person name="Keri Z."/>
            <person name="LaButti K."/>
            <person name="Lipzen A."/>
            <person name="Lombard V."/>
            <person name="Magnuson J."/>
            <person name="Maillard F."/>
            <person name="Murat C."/>
            <person name="Nolan M."/>
            <person name="Ohm R.A."/>
            <person name="Pangilinan J."/>
            <person name="Pereira M.F."/>
            <person name="Perotto S."/>
            <person name="Peter M."/>
            <person name="Pfister S."/>
            <person name="Riley R."/>
            <person name="Sitrit Y."/>
            <person name="Stielow J.B."/>
            <person name="Szollosi G."/>
            <person name="Zifcakova L."/>
            <person name="Stursova M."/>
            <person name="Spatafora J.W."/>
            <person name="Tedersoo L."/>
            <person name="Vaario L.M."/>
            <person name="Yamada A."/>
            <person name="Yan M."/>
            <person name="Wang P."/>
            <person name="Xu J."/>
            <person name="Bruns T."/>
            <person name="Baldrian P."/>
            <person name="Vilgalys R."/>
            <person name="Dunand C."/>
            <person name="Henrissat B."/>
            <person name="Grigoriev I.V."/>
            <person name="Hibbett D."/>
            <person name="Nagy L.G."/>
            <person name="Martin F.M."/>
        </authorList>
    </citation>
    <scope>NUCLEOTIDE SEQUENCE</scope>
    <source>
        <strain evidence="1">UP504</strain>
    </source>
</reference>
<dbReference type="PANTHER" id="PTHR13520">
    <property type="entry name" value="RAD50-INTERACTING PROTEIN 1 RINT-1"/>
    <property type="match status" value="1"/>
</dbReference>
<dbReference type="InterPro" id="IPR007528">
    <property type="entry name" value="RINT1_Tip20"/>
</dbReference>
<gene>
    <name evidence="1" type="ORF">BS47DRAFT_1288197</name>
</gene>
<dbReference type="Proteomes" id="UP000886523">
    <property type="component" value="Unassembled WGS sequence"/>
</dbReference>
<dbReference type="Pfam" id="PF04437">
    <property type="entry name" value="RINT1_TIP1"/>
    <property type="match status" value="1"/>
</dbReference>
<dbReference type="GO" id="GO:0070939">
    <property type="term" value="C:Dsl1/NZR complex"/>
    <property type="evidence" value="ECO:0007669"/>
    <property type="project" value="InterPro"/>
</dbReference>
<protein>
    <submittedName>
        <fullName evidence="1">Uncharacterized protein</fullName>
    </submittedName>
</protein>
<dbReference type="PANTHER" id="PTHR13520:SF0">
    <property type="entry name" value="RAD50-INTERACTING PROTEIN 1"/>
    <property type="match status" value="1"/>
</dbReference>
<dbReference type="Gene3D" id="1.20.58.1420">
    <property type="entry name" value="Dsl1p vesicle tethering complex, Tip20p subunit, domain B"/>
    <property type="match status" value="1"/>
</dbReference>